<feature type="region of interest" description="Disordered" evidence="1">
    <location>
        <begin position="144"/>
        <end position="173"/>
    </location>
</feature>
<dbReference type="AlphaFoldDB" id="A0A1J7IAF6"/>
<sequence length="173" mass="19575">MAATSISQRRRNFHNKHRHKACYSVGSREAVPKERSLGASMVNWASRLKELLNSDPELSKFMTKVEKDKEDDQDPDTALWRAMTSFLNSNVSAAHVAILKTQRISNNDYAFRASEEATLPQPQRFRGIWVTVASVVSVTVSSTVNRESRTTTTHSKPRRKQPFLNRNVSVASE</sequence>
<feature type="compositionally biased region" description="Low complexity" evidence="1">
    <location>
        <begin position="144"/>
        <end position="153"/>
    </location>
</feature>
<feature type="compositionally biased region" description="Polar residues" evidence="1">
    <location>
        <begin position="164"/>
        <end position="173"/>
    </location>
</feature>
<name>A0A1J7IAF6_9PEZI</name>
<evidence type="ECO:0000313" key="3">
    <source>
        <dbReference type="Proteomes" id="UP000182658"/>
    </source>
</evidence>
<keyword evidence="3" id="KW-1185">Reference proteome</keyword>
<organism evidence="2 3">
    <name type="scientific">Coniochaeta ligniaria NRRL 30616</name>
    <dbReference type="NCBI Taxonomy" id="1408157"/>
    <lineage>
        <taxon>Eukaryota</taxon>
        <taxon>Fungi</taxon>
        <taxon>Dikarya</taxon>
        <taxon>Ascomycota</taxon>
        <taxon>Pezizomycotina</taxon>
        <taxon>Sordariomycetes</taxon>
        <taxon>Sordariomycetidae</taxon>
        <taxon>Coniochaetales</taxon>
        <taxon>Coniochaetaceae</taxon>
        <taxon>Coniochaeta</taxon>
    </lineage>
</organism>
<gene>
    <name evidence="2" type="ORF">CONLIGDRAFT_685911</name>
</gene>
<evidence type="ECO:0000313" key="2">
    <source>
        <dbReference type="EMBL" id="OIW24291.1"/>
    </source>
</evidence>
<accession>A0A1J7IAF6</accession>
<evidence type="ECO:0000256" key="1">
    <source>
        <dbReference type="SAM" id="MobiDB-lite"/>
    </source>
</evidence>
<reference evidence="2 3" key="1">
    <citation type="submission" date="2016-10" db="EMBL/GenBank/DDBJ databases">
        <title>Draft genome sequence of Coniochaeta ligniaria NRRL30616, a lignocellulolytic fungus for bioabatement of inhibitors in plant biomass hydrolysates.</title>
        <authorList>
            <consortium name="DOE Joint Genome Institute"/>
            <person name="Jimenez D.J."/>
            <person name="Hector R.E."/>
            <person name="Riley R."/>
            <person name="Sun H."/>
            <person name="Grigoriev I.V."/>
            <person name="Van Elsas J.D."/>
            <person name="Nichols N.N."/>
        </authorList>
    </citation>
    <scope>NUCLEOTIDE SEQUENCE [LARGE SCALE GENOMIC DNA]</scope>
    <source>
        <strain evidence="2 3">NRRL 30616</strain>
    </source>
</reference>
<dbReference type="InParanoid" id="A0A1J7IAF6"/>
<protein>
    <submittedName>
        <fullName evidence="2">Uncharacterized protein</fullName>
    </submittedName>
</protein>
<dbReference type="Proteomes" id="UP000182658">
    <property type="component" value="Unassembled WGS sequence"/>
</dbReference>
<proteinExistence type="predicted"/>
<dbReference type="EMBL" id="KV875104">
    <property type="protein sequence ID" value="OIW24291.1"/>
    <property type="molecule type" value="Genomic_DNA"/>
</dbReference>